<gene>
    <name evidence="1" type="ORF">PLEPLA_LOCUS18973</name>
</gene>
<comment type="caution">
    <text evidence="1">The sequence shown here is derived from an EMBL/GenBank/DDBJ whole genome shotgun (WGS) entry which is preliminary data.</text>
</comment>
<evidence type="ECO:0000313" key="1">
    <source>
        <dbReference type="EMBL" id="CAB1430977.1"/>
    </source>
</evidence>
<dbReference type="AlphaFoldDB" id="A0A9N7UIE0"/>
<accession>A0A9N7UIE0</accession>
<proteinExistence type="predicted"/>
<evidence type="ECO:0000313" key="2">
    <source>
        <dbReference type="Proteomes" id="UP001153269"/>
    </source>
</evidence>
<sequence>MAQEKTGGLLTHAPAFSFGDSTVECTSKRSPESRDNLKVKLANMFRLGPKEISLGQRNCVKIGTKLFAGLQERTAYVRDTKAKQQWSVEEINCQIERELEPMLIYWAVSTGSEVLGRAGKLSGRLAIYSDGFGGCSIFIASREQIRP</sequence>
<protein>
    <submittedName>
        <fullName evidence="1">Uncharacterized protein</fullName>
    </submittedName>
</protein>
<dbReference type="EMBL" id="CADEAL010001292">
    <property type="protein sequence ID" value="CAB1430977.1"/>
    <property type="molecule type" value="Genomic_DNA"/>
</dbReference>
<reference evidence="1" key="1">
    <citation type="submission" date="2020-03" db="EMBL/GenBank/DDBJ databases">
        <authorList>
            <person name="Weist P."/>
        </authorList>
    </citation>
    <scope>NUCLEOTIDE SEQUENCE</scope>
</reference>
<keyword evidence="2" id="KW-1185">Reference proteome</keyword>
<name>A0A9N7UIE0_PLEPL</name>
<organism evidence="1 2">
    <name type="scientific">Pleuronectes platessa</name>
    <name type="common">European plaice</name>
    <dbReference type="NCBI Taxonomy" id="8262"/>
    <lineage>
        <taxon>Eukaryota</taxon>
        <taxon>Metazoa</taxon>
        <taxon>Chordata</taxon>
        <taxon>Craniata</taxon>
        <taxon>Vertebrata</taxon>
        <taxon>Euteleostomi</taxon>
        <taxon>Actinopterygii</taxon>
        <taxon>Neopterygii</taxon>
        <taxon>Teleostei</taxon>
        <taxon>Neoteleostei</taxon>
        <taxon>Acanthomorphata</taxon>
        <taxon>Carangaria</taxon>
        <taxon>Pleuronectiformes</taxon>
        <taxon>Pleuronectoidei</taxon>
        <taxon>Pleuronectidae</taxon>
        <taxon>Pleuronectes</taxon>
    </lineage>
</organism>
<dbReference type="Proteomes" id="UP001153269">
    <property type="component" value="Unassembled WGS sequence"/>
</dbReference>